<feature type="non-terminal residue" evidence="2">
    <location>
        <position position="1"/>
    </location>
</feature>
<proteinExistence type="predicted"/>
<comment type="caution">
    <text evidence="2">The sequence shown here is derived from an EMBL/GenBank/DDBJ whole genome shotgun (WGS) entry which is preliminary data.</text>
</comment>
<feature type="domain" description="MD-2-related lipid-recognition" evidence="1">
    <location>
        <begin position="29"/>
        <end position="184"/>
    </location>
</feature>
<name>A0ABQ7YLV8_BRANA</name>
<evidence type="ECO:0000313" key="2">
    <source>
        <dbReference type="EMBL" id="KAH0869196.1"/>
    </source>
</evidence>
<feature type="non-terminal residue" evidence="2">
    <location>
        <position position="190"/>
    </location>
</feature>
<protein>
    <recommendedName>
        <fullName evidence="1">MD-2-related lipid-recognition domain-containing protein</fullName>
    </recommendedName>
</protein>
<dbReference type="Proteomes" id="UP000824890">
    <property type="component" value="Unassembled WGS sequence"/>
</dbReference>
<evidence type="ECO:0000313" key="3">
    <source>
        <dbReference type="Proteomes" id="UP000824890"/>
    </source>
</evidence>
<accession>A0ABQ7YLV8</accession>
<sequence length="190" mass="21686">FIIIVACVKTSTTFFLLLVSFQLWRNSKNAPITSGVDVSRVEILPYKVTINDNPVFRITAFTHKNISSSSTVSARMILEGGSGRIPKSSRRGYQLCDSTKHCPVVAGSFGLAFPHPYWRHKIEAINEFHNCSYHHQKKSIVPIFQANWYGFLMISSFSFSIPQGRYRVEVQIVNQKIPFTICFKESLWCM</sequence>
<gene>
    <name evidence="2" type="ORF">HID58_076218</name>
</gene>
<dbReference type="InterPro" id="IPR003172">
    <property type="entry name" value="ML_dom"/>
</dbReference>
<organism evidence="2 3">
    <name type="scientific">Brassica napus</name>
    <name type="common">Rape</name>
    <dbReference type="NCBI Taxonomy" id="3708"/>
    <lineage>
        <taxon>Eukaryota</taxon>
        <taxon>Viridiplantae</taxon>
        <taxon>Streptophyta</taxon>
        <taxon>Embryophyta</taxon>
        <taxon>Tracheophyta</taxon>
        <taxon>Spermatophyta</taxon>
        <taxon>Magnoliopsida</taxon>
        <taxon>eudicotyledons</taxon>
        <taxon>Gunneridae</taxon>
        <taxon>Pentapetalae</taxon>
        <taxon>rosids</taxon>
        <taxon>malvids</taxon>
        <taxon>Brassicales</taxon>
        <taxon>Brassicaceae</taxon>
        <taxon>Brassiceae</taxon>
        <taxon>Brassica</taxon>
    </lineage>
</organism>
<keyword evidence="3" id="KW-1185">Reference proteome</keyword>
<evidence type="ECO:0000259" key="1">
    <source>
        <dbReference type="Pfam" id="PF02221"/>
    </source>
</evidence>
<dbReference type="Pfam" id="PF02221">
    <property type="entry name" value="E1_DerP2_DerF2"/>
    <property type="match status" value="1"/>
</dbReference>
<reference evidence="2 3" key="1">
    <citation type="submission" date="2021-05" db="EMBL/GenBank/DDBJ databases">
        <title>Genome Assembly of Synthetic Allotetraploid Brassica napus Reveals Homoeologous Exchanges between Subgenomes.</title>
        <authorList>
            <person name="Davis J.T."/>
        </authorList>
    </citation>
    <scope>NUCLEOTIDE SEQUENCE [LARGE SCALE GENOMIC DNA]</scope>
    <source>
        <strain evidence="3">cv. Da-Ae</strain>
        <tissue evidence="2">Seedling</tissue>
    </source>
</reference>
<dbReference type="EMBL" id="JAGKQM010000017">
    <property type="protein sequence ID" value="KAH0869196.1"/>
    <property type="molecule type" value="Genomic_DNA"/>
</dbReference>